<accession>A0A399E9M9</accession>
<feature type="domain" description="UPF0033" evidence="1">
    <location>
        <begin position="31"/>
        <end position="84"/>
    </location>
</feature>
<keyword evidence="3" id="KW-1185">Reference proteome</keyword>
<dbReference type="RefSeq" id="WP_119316091.1">
    <property type="nucleotide sequence ID" value="NZ_QXDL01000173.1"/>
</dbReference>
<dbReference type="SUPFAM" id="SSF64307">
    <property type="entry name" value="SirA-like"/>
    <property type="match status" value="1"/>
</dbReference>
<organism evidence="2 3">
    <name type="scientific">Calidithermus terrae</name>
    <dbReference type="NCBI Taxonomy" id="1408545"/>
    <lineage>
        <taxon>Bacteria</taxon>
        <taxon>Thermotogati</taxon>
        <taxon>Deinococcota</taxon>
        <taxon>Deinococci</taxon>
        <taxon>Thermales</taxon>
        <taxon>Thermaceae</taxon>
        <taxon>Calidithermus</taxon>
    </lineage>
</organism>
<evidence type="ECO:0000259" key="1">
    <source>
        <dbReference type="Pfam" id="PF01206"/>
    </source>
</evidence>
<dbReference type="AlphaFoldDB" id="A0A399E9M9"/>
<keyword evidence="2" id="KW-0808">Transferase</keyword>
<evidence type="ECO:0000313" key="2">
    <source>
        <dbReference type="EMBL" id="RIH81444.1"/>
    </source>
</evidence>
<protein>
    <submittedName>
        <fullName evidence="2">Sulfurtransferase TusA</fullName>
        <ecNumber evidence="2">2.8.1.-</ecNumber>
    </submittedName>
</protein>
<dbReference type="EMBL" id="QXDL01000173">
    <property type="protein sequence ID" value="RIH81444.1"/>
    <property type="molecule type" value="Genomic_DNA"/>
</dbReference>
<reference evidence="2 3" key="1">
    <citation type="submission" date="2018-08" db="EMBL/GenBank/DDBJ databases">
        <title>Meiothermus terrae DSM 26712 genome sequencing project.</title>
        <authorList>
            <person name="Da Costa M.S."/>
            <person name="Albuquerque L."/>
            <person name="Raposo P."/>
            <person name="Froufe H.J.C."/>
            <person name="Barroso C.S."/>
            <person name="Egas C."/>
        </authorList>
    </citation>
    <scope>NUCLEOTIDE SEQUENCE [LARGE SCALE GENOMIC DNA]</scope>
    <source>
        <strain evidence="2 3">DSM 26712</strain>
    </source>
</reference>
<dbReference type="CDD" id="cd00291">
    <property type="entry name" value="SirA_YedF_YeeD"/>
    <property type="match status" value="1"/>
</dbReference>
<dbReference type="Proteomes" id="UP000265715">
    <property type="component" value="Unassembled WGS sequence"/>
</dbReference>
<dbReference type="GO" id="GO:0016740">
    <property type="term" value="F:transferase activity"/>
    <property type="evidence" value="ECO:0007669"/>
    <property type="project" value="UniProtKB-KW"/>
</dbReference>
<dbReference type="Gene3D" id="3.30.110.40">
    <property type="entry name" value="TusA-like domain"/>
    <property type="match status" value="1"/>
</dbReference>
<dbReference type="OrthoDB" id="9796234at2"/>
<sequence>MANVPTPDAVLEATEAAGYEGAICATLTPLIRRRLDDLASGQVLEIRTDDQSARLDVPSWCRLSGNPLVATLEEGPLIRFLIRKK</sequence>
<name>A0A399E9M9_9DEIN</name>
<dbReference type="Pfam" id="PF01206">
    <property type="entry name" value="TusA"/>
    <property type="match status" value="1"/>
</dbReference>
<gene>
    <name evidence="2" type="primary">tusA</name>
    <name evidence="2" type="ORF">Mterra_03152</name>
</gene>
<dbReference type="InterPro" id="IPR036868">
    <property type="entry name" value="TusA-like_sf"/>
</dbReference>
<proteinExistence type="predicted"/>
<comment type="caution">
    <text evidence="2">The sequence shown here is derived from an EMBL/GenBank/DDBJ whole genome shotgun (WGS) entry which is preliminary data.</text>
</comment>
<dbReference type="EC" id="2.8.1.-" evidence="2"/>
<evidence type="ECO:0000313" key="3">
    <source>
        <dbReference type="Proteomes" id="UP000265715"/>
    </source>
</evidence>
<dbReference type="InterPro" id="IPR001455">
    <property type="entry name" value="TusA-like"/>
</dbReference>